<evidence type="ECO:0000313" key="10">
    <source>
        <dbReference type="EMBL" id="PWD80878.1"/>
    </source>
</evidence>
<evidence type="ECO:0000256" key="6">
    <source>
        <dbReference type="ARBA" id="ARBA00022756"/>
    </source>
</evidence>
<keyword evidence="9" id="KW-0963">Cytoplasm</keyword>
<dbReference type="FunFam" id="3.40.640.10:FF:000041">
    <property type="entry name" value="Adenosylmethionine-8-amino-7-oxononanoate aminotransferase"/>
    <property type="match status" value="1"/>
</dbReference>
<comment type="catalytic activity">
    <reaction evidence="8 9">
        <text>(8S)-8-amino-7-oxononanoate + S-adenosyl-L-methionine = S-adenosyl-4-methylsulfanyl-2-oxobutanoate + (7R,8S)-7,8-diammoniononanoate</text>
        <dbReference type="Rhea" id="RHEA:16861"/>
        <dbReference type="ChEBI" id="CHEBI:16490"/>
        <dbReference type="ChEBI" id="CHEBI:59789"/>
        <dbReference type="ChEBI" id="CHEBI:149468"/>
        <dbReference type="ChEBI" id="CHEBI:149469"/>
        <dbReference type="EC" id="2.6.1.62"/>
    </reaction>
</comment>
<dbReference type="OrthoDB" id="9801052at2"/>
<feature type="binding site" evidence="9">
    <location>
        <position position="245"/>
    </location>
    <ligand>
        <name>pyridoxal 5'-phosphate</name>
        <dbReference type="ChEBI" id="CHEBI:597326"/>
    </ligand>
</feature>
<feature type="binding site" evidence="9">
    <location>
        <position position="307"/>
    </location>
    <ligand>
        <name>substrate</name>
    </ligand>
</feature>
<comment type="cofactor">
    <cofactor evidence="1 9">
        <name>pyridoxal 5'-phosphate</name>
        <dbReference type="ChEBI" id="CHEBI:597326"/>
    </cofactor>
</comment>
<reference evidence="11" key="1">
    <citation type="submission" date="2018-05" db="EMBL/GenBank/DDBJ databases">
        <title>Ignatzschineria dubaiensis sp. nov., isolated from necrotic foot tissues of dromedaries (Camelus dromedarius) and associated maggots in Dubai, United Arab Emirates.</title>
        <authorList>
            <person name="Tsang C.C."/>
            <person name="Tang J.Y.M."/>
            <person name="Fong J.Y.H."/>
            <person name="Kinne J."/>
            <person name="Lee H.H."/>
            <person name="Joseph M."/>
            <person name="Jose S."/>
            <person name="Schuster R.K."/>
            <person name="Tang Y."/>
            <person name="Sivakumar S."/>
            <person name="Chen J.H.K."/>
            <person name="Teng J.L.L."/>
            <person name="Lau S.K.P."/>
            <person name="Wernery U."/>
            <person name="Woo P.C.Y."/>
        </authorList>
    </citation>
    <scope>NUCLEOTIDE SEQUENCE [LARGE SCALE GENOMIC DNA]</scope>
    <source>
        <strain evidence="11">KCTC 22644</strain>
    </source>
</reference>
<dbReference type="GO" id="GO:0004015">
    <property type="term" value="F:adenosylmethionine-8-amino-7-oxononanoate transaminase activity"/>
    <property type="evidence" value="ECO:0007669"/>
    <property type="project" value="UniProtKB-UniRule"/>
</dbReference>
<dbReference type="InterPro" id="IPR005814">
    <property type="entry name" value="Aminotrans_3"/>
</dbReference>
<evidence type="ECO:0000256" key="1">
    <source>
        <dbReference type="ARBA" id="ARBA00001933"/>
    </source>
</evidence>
<keyword evidence="6 9" id="KW-0093">Biotin biosynthesis</keyword>
<dbReference type="RefSeq" id="WP_109189529.1">
    <property type="nucleotide sequence ID" value="NZ_BMYA01000002.1"/>
</dbReference>
<dbReference type="GO" id="GO:0005737">
    <property type="term" value="C:cytoplasm"/>
    <property type="evidence" value="ECO:0007669"/>
    <property type="project" value="UniProtKB-SubCell"/>
</dbReference>
<name>A0A2U2ADY9_9GAMM</name>
<dbReference type="Gene3D" id="3.90.1150.10">
    <property type="entry name" value="Aspartate Aminotransferase, domain 1"/>
    <property type="match status" value="1"/>
</dbReference>
<evidence type="ECO:0000256" key="5">
    <source>
        <dbReference type="ARBA" id="ARBA00022691"/>
    </source>
</evidence>
<dbReference type="NCBIfam" id="TIGR00508">
    <property type="entry name" value="bioA"/>
    <property type="match status" value="1"/>
</dbReference>
<dbReference type="GO" id="GO:0009102">
    <property type="term" value="P:biotin biosynthetic process"/>
    <property type="evidence" value="ECO:0007669"/>
    <property type="project" value="UniProtKB-UniRule"/>
</dbReference>
<keyword evidence="5 9" id="KW-0949">S-adenosyl-L-methionine</keyword>
<feature type="binding site" evidence="9">
    <location>
        <begin position="308"/>
        <end position="309"/>
    </location>
    <ligand>
        <name>pyridoxal 5'-phosphate</name>
        <dbReference type="ChEBI" id="CHEBI:597326"/>
    </ligand>
</feature>
<dbReference type="InterPro" id="IPR015424">
    <property type="entry name" value="PyrdxlP-dep_Trfase"/>
</dbReference>
<evidence type="ECO:0000256" key="9">
    <source>
        <dbReference type="HAMAP-Rule" id="MF_00834"/>
    </source>
</evidence>
<gene>
    <name evidence="9" type="primary">bioA</name>
    <name evidence="10" type="ORF">DC083_07160</name>
</gene>
<dbReference type="NCBIfam" id="NF005940">
    <property type="entry name" value="PRK07986.1"/>
    <property type="match status" value="1"/>
</dbReference>
<dbReference type="UniPathway" id="UPA00078">
    <property type="reaction ID" value="UER00160"/>
</dbReference>
<feature type="binding site" evidence="9">
    <location>
        <position position="391"/>
    </location>
    <ligand>
        <name>substrate</name>
    </ligand>
</feature>
<dbReference type="GO" id="GO:0030170">
    <property type="term" value="F:pyridoxal phosphate binding"/>
    <property type="evidence" value="ECO:0007669"/>
    <property type="project" value="UniProtKB-UniRule"/>
</dbReference>
<dbReference type="Proteomes" id="UP000245020">
    <property type="component" value="Unassembled WGS sequence"/>
</dbReference>
<evidence type="ECO:0000256" key="3">
    <source>
        <dbReference type="ARBA" id="ARBA00022576"/>
    </source>
</evidence>
<dbReference type="InterPro" id="IPR049704">
    <property type="entry name" value="Aminotrans_3_PPA_site"/>
</dbReference>
<comment type="subunit">
    <text evidence="9">Homodimer.</text>
</comment>
<dbReference type="PROSITE" id="PS00600">
    <property type="entry name" value="AA_TRANSFER_CLASS_3"/>
    <property type="match status" value="1"/>
</dbReference>
<dbReference type="InterPro" id="IPR005815">
    <property type="entry name" value="BioA"/>
</dbReference>
<comment type="pathway">
    <text evidence="2 9">Cofactor biosynthesis; biotin biosynthesis; 7,8-diaminononanoate from 8-amino-7-oxononanoate (SAM route): step 1/1.</text>
</comment>
<dbReference type="Pfam" id="PF00202">
    <property type="entry name" value="Aminotran_3"/>
    <property type="match status" value="1"/>
</dbReference>
<dbReference type="NCBIfam" id="NF004624">
    <property type="entry name" value="PRK05964.1"/>
    <property type="match status" value="1"/>
</dbReference>
<evidence type="ECO:0000256" key="8">
    <source>
        <dbReference type="ARBA" id="ARBA00048449"/>
    </source>
</evidence>
<feature type="site" description="Participates in the substrate recognition with KAPA and in a stacking interaction with the adenine ring of SAM" evidence="9">
    <location>
        <position position="17"/>
    </location>
</feature>
<feature type="binding site" evidence="9">
    <location>
        <position position="144"/>
    </location>
    <ligand>
        <name>substrate</name>
    </ligand>
</feature>
<feature type="modified residue" description="N6-(pyridoxal phosphate)lysine" evidence="9">
    <location>
        <position position="274"/>
    </location>
</feature>
<dbReference type="InterPro" id="IPR015422">
    <property type="entry name" value="PyrdxlP-dep_Trfase_small"/>
</dbReference>
<keyword evidence="4 9" id="KW-0808">Transferase</keyword>
<dbReference type="EMBL" id="QEWQ01000004">
    <property type="protein sequence ID" value="PWD80878.1"/>
    <property type="molecule type" value="Genomic_DNA"/>
</dbReference>
<dbReference type="SUPFAM" id="SSF53383">
    <property type="entry name" value="PLP-dependent transferases"/>
    <property type="match status" value="1"/>
</dbReference>
<feature type="binding site" evidence="9">
    <location>
        <begin position="112"/>
        <end position="113"/>
    </location>
    <ligand>
        <name>pyridoxal 5'-phosphate</name>
        <dbReference type="ChEBI" id="CHEBI:597326"/>
    </ligand>
</feature>
<accession>A0A2U2ADY9</accession>
<evidence type="ECO:0000256" key="7">
    <source>
        <dbReference type="ARBA" id="ARBA00022898"/>
    </source>
</evidence>
<evidence type="ECO:0000256" key="2">
    <source>
        <dbReference type="ARBA" id="ARBA00005063"/>
    </source>
</evidence>
<comment type="caution">
    <text evidence="10">The sequence shown here is derived from an EMBL/GenBank/DDBJ whole genome shotgun (WGS) entry which is preliminary data.</text>
</comment>
<keyword evidence="3 9" id="KW-0032">Aminotransferase</keyword>
<feature type="binding site" evidence="9">
    <location>
        <position position="274"/>
    </location>
    <ligand>
        <name>substrate</name>
    </ligand>
</feature>
<dbReference type="PANTHER" id="PTHR42684">
    <property type="entry name" value="ADENOSYLMETHIONINE-8-AMINO-7-OXONONANOATE AMINOTRANSFERASE"/>
    <property type="match status" value="1"/>
</dbReference>
<evidence type="ECO:0000313" key="11">
    <source>
        <dbReference type="Proteomes" id="UP000245020"/>
    </source>
</evidence>
<proteinExistence type="inferred from homology"/>
<dbReference type="EC" id="2.6.1.62" evidence="9"/>
<dbReference type="HAMAP" id="MF_00834">
    <property type="entry name" value="BioA"/>
    <property type="match status" value="1"/>
</dbReference>
<dbReference type="PANTHER" id="PTHR42684:SF17">
    <property type="entry name" value="ADENOSYLMETHIONINE-8-AMINO-7-OXONONANOATE AMINOTRANSFERASE"/>
    <property type="match status" value="1"/>
</dbReference>
<organism evidence="10 11">
    <name type="scientific">Ignatzschineria ureiclastica</name>
    <dbReference type="NCBI Taxonomy" id="472582"/>
    <lineage>
        <taxon>Bacteria</taxon>
        <taxon>Pseudomonadati</taxon>
        <taxon>Pseudomonadota</taxon>
        <taxon>Gammaproteobacteria</taxon>
        <taxon>Cardiobacteriales</taxon>
        <taxon>Ignatzschineriaceae</taxon>
        <taxon>Ignatzschineria</taxon>
    </lineage>
</organism>
<dbReference type="InterPro" id="IPR015421">
    <property type="entry name" value="PyrdxlP-dep_Trfase_major"/>
</dbReference>
<feature type="binding site" evidence="9">
    <location>
        <position position="52"/>
    </location>
    <ligand>
        <name>substrate</name>
    </ligand>
</feature>
<keyword evidence="7 9" id="KW-0663">Pyridoxal phosphate</keyword>
<comment type="subcellular location">
    <subcellularLocation>
        <location evidence="9">Cytoplasm</location>
    </subcellularLocation>
</comment>
<protein>
    <recommendedName>
        <fullName evidence="9">Adenosylmethionine-8-amino-7-oxononanoate aminotransferase</fullName>
        <ecNumber evidence="9">2.6.1.62</ecNumber>
    </recommendedName>
    <alternativeName>
        <fullName evidence="9">7,8-diamino-pelargonic acid aminotransferase</fullName>
        <shortName evidence="9">DAPA AT</shortName>
        <shortName evidence="9">DAPA aminotransferase</shortName>
    </alternativeName>
    <alternativeName>
        <fullName evidence="9">7,8-diaminononanoate synthase</fullName>
        <shortName evidence="9">DANS</shortName>
    </alternativeName>
    <alternativeName>
        <fullName evidence="9">Diaminopelargonic acid synthase</fullName>
    </alternativeName>
</protein>
<keyword evidence="11" id="KW-1185">Reference proteome</keyword>
<dbReference type="CDD" id="cd00610">
    <property type="entry name" value="OAT_like"/>
    <property type="match status" value="1"/>
</dbReference>
<evidence type="ECO:0000256" key="4">
    <source>
        <dbReference type="ARBA" id="ARBA00022679"/>
    </source>
</evidence>
<dbReference type="AlphaFoldDB" id="A0A2U2ADY9"/>
<dbReference type="Gene3D" id="3.40.640.10">
    <property type="entry name" value="Type I PLP-dependent aspartate aminotransferase-like (Major domain)"/>
    <property type="match status" value="1"/>
</dbReference>
<comment type="similarity">
    <text evidence="9">Belongs to the class-III pyridoxal-phosphate-dependent aminotransferase family. BioA subfamily.</text>
</comment>
<sequence>MQSIDLNFDQRHIWHPYTSMSEPLPCYPVVSAEGTSLFLEDGRSLVDGMSSWWAVLHGYNHPVINAAIEAQLHQVSHVMFGGITHQPAIDLVKKLVDLTPEALECVFLADSGSVAVEVALKMAFQYWHARGEKRHRVLSLSHAYHGDTFGAMAVCDPSNSMHSLYGDYLPNHLFAEPFTVGFEDQWQESAGDHLKSLFKAHHQELFAVIIEPIVQGAGGMRFYHPNYLKLLRALCDQYEIPLIADEIATGFGRTGRFFACEHAGIVPDILCLGKALTGGYLTLSAVLTTRHIADTISNGDAKCFMHGPTFMGNPLACAAANASLTLLTDNDWQTQVSHIESKLKTALYPLKNNPHIRDVRVLGAIGVIELHHPVNQAKIQQYFVEKGVWIRPFNRLVYIMPPFVICDEALAQLTDSLVQLLSRDDFTDFIKPE</sequence>
<comment type="function">
    <text evidence="9">Catalyzes the transfer of the alpha-amino group from S-adenosyl-L-methionine (SAM) to 7-keto-8-aminopelargonic acid (KAPA) to form 7,8-diaminopelargonic acid (DAPA). It is the only aminotransferase known to utilize SAM as an amino donor.</text>
</comment>